<dbReference type="InterPro" id="IPR000889">
    <property type="entry name" value="Glutathione_peroxidase"/>
</dbReference>
<keyword evidence="8" id="KW-1185">Reference proteome</keyword>
<organism evidence="7 8">
    <name type="scientific">Cryptococcus wingfieldii CBS 7118</name>
    <dbReference type="NCBI Taxonomy" id="1295528"/>
    <lineage>
        <taxon>Eukaryota</taxon>
        <taxon>Fungi</taxon>
        <taxon>Dikarya</taxon>
        <taxon>Basidiomycota</taxon>
        <taxon>Agaricomycotina</taxon>
        <taxon>Tremellomycetes</taxon>
        <taxon>Tremellales</taxon>
        <taxon>Cryptococcaceae</taxon>
        <taxon>Cryptococcus</taxon>
    </lineage>
</organism>
<dbReference type="SUPFAM" id="SSF52833">
    <property type="entry name" value="Thioredoxin-like"/>
    <property type="match status" value="1"/>
</dbReference>
<accession>A0A1E3JI99</accession>
<proteinExistence type="inferred from homology"/>
<keyword evidence="2 6" id="KW-0575">Peroxidase</keyword>
<dbReference type="Pfam" id="PF00255">
    <property type="entry name" value="GSHPx"/>
    <property type="match status" value="1"/>
</dbReference>
<dbReference type="Gene3D" id="3.40.30.10">
    <property type="entry name" value="Glutaredoxin"/>
    <property type="match status" value="1"/>
</dbReference>
<dbReference type="OrthoDB" id="446890at2759"/>
<reference evidence="7 8" key="1">
    <citation type="submission" date="2016-06" db="EMBL/GenBank/DDBJ databases">
        <title>Evolution of pathogenesis and genome organization in the Tremellales.</title>
        <authorList>
            <person name="Cuomo C."/>
            <person name="Litvintseva A."/>
            <person name="Heitman J."/>
            <person name="Chen Y."/>
            <person name="Sun S."/>
            <person name="Springer D."/>
            <person name="Dromer F."/>
            <person name="Young S."/>
            <person name="Zeng Q."/>
            <person name="Chapman S."/>
            <person name="Gujja S."/>
            <person name="Saif S."/>
            <person name="Birren B."/>
        </authorList>
    </citation>
    <scope>NUCLEOTIDE SEQUENCE [LARGE SCALE GENOMIC DNA]</scope>
    <source>
        <strain evidence="7 8">CBS 7118</strain>
    </source>
</reference>
<dbReference type="PANTHER" id="PTHR11592">
    <property type="entry name" value="GLUTATHIONE PEROXIDASE"/>
    <property type="match status" value="1"/>
</dbReference>
<dbReference type="GO" id="GO:0034599">
    <property type="term" value="P:cellular response to oxidative stress"/>
    <property type="evidence" value="ECO:0007669"/>
    <property type="project" value="TreeGrafter"/>
</dbReference>
<protein>
    <recommendedName>
        <fullName evidence="6">Glutathione peroxidase</fullName>
    </recommendedName>
</protein>
<dbReference type="CDD" id="cd00340">
    <property type="entry name" value="GSH_Peroxidase"/>
    <property type="match status" value="1"/>
</dbReference>
<dbReference type="InterPro" id="IPR036249">
    <property type="entry name" value="Thioredoxin-like_sf"/>
</dbReference>
<dbReference type="FunFam" id="3.40.30.10:FF:000010">
    <property type="entry name" value="Glutathione peroxidase"/>
    <property type="match status" value="1"/>
</dbReference>
<dbReference type="PIRSF" id="PIRSF000303">
    <property type="entry name" value="Glutathion_perox"/>
    <property type="match status" value="1"/>
</dbReference>
<dbReference type="RefSeq" id="XP_019032811.1">
    <property type="nucleotide sequence ID" value="XM_019175079.1"/>
</dbReference>
<dbReference type="PROSITE" id="PS51355">
    <property type="entry name" value="GLUTATHIONE_PEROXID_3"/>
    <property type="match status" value="1"/>
</dbReference>
<comment type="catalytic activity">
    <reaction evidence="5">
        <text>a hydroperoxide + [thioredoxin]-dithiol = an alcohol + [thioredoxin]-disulfide + H2O</text>
        <dbReference type="Rhea" id="RHEA:62620"/>
        <dbReference type="Rhea" id="RHEA-COMP:10698"/>
        <dbReference type="Rhea" id="RHEA-COMP:10700"/>
        <dbReference type="ChEBI" id="CHEBI:15377"/>
        <dbReference type="ChEBI" id="CHEBI:29950"/>
        <dbReference type="ChEBI" id="CHEBI:30879"/>
        <dbReference type="ChEBI" id="CHEBI:35924"/>
        <dbReference type="ChEBI" id="CHEBI:50058"/>
        <dbReference type="EC" id="1.11.1.24"/>
    </reaction>
</comment>
<dbReference type="AlphaFoldDB" id="A0A1E3JI99"/>
<evidence type="ECO:0000256" key="5">
    <source>
        <dbReference type="ARBA" id="ARBA00049091"/>
    </source>
</evidence>
<dbReference type="Proteomes" id="UP000094819">
    <property type="component" value="Unassembled WGS sequence"/>
</dbReference>
<keyword evidence="3" id="KW-0049">Antioxidant</keyword>
<evidence type="ECO:0000256" key="1">
    <source>
        <dbReference type="ARBA" id="ARBA00006926"/>
    </source>
</evidence>
<evidence type="ECO:0000313" key="8">
    <source>
        <dbReference type="Proteomes" id="UP000094819"/>
    </source>
</evidence>
<sequence>MSLFDSIAGKLGYETIPKEVASKSFYDLKATLPGSKGDFDFSTLKGKTVLIVNTASNGFTPQYDGLEELNKTYGDRGLVVLGFPSNEFGGQEPGADEEISSFCTLNHGVTFQLMKKSEVNGKNMNEVFAWLKTQTGQGVGGLAGTTAIKWNFTKFLVNKDGKVVGRFGSTTKPEALKKEIEPLL</sequence>
<name>A0A1E3JI99_9TREE</name>
<evidence type="ECO:0000256" key="2">
    <source>
        <dbReference type="ARBA" id="ARBA00022559"/>
    </source>
</evidence>
<comment type="caution">
    <text evidence="7">The sequence shown here is derived from an EMBL/GenBank/DDBJ whole genome shotgun (WGS) entry which is preliminary data.</text>
</comment>
<dbReference type="GO" id="GO:0140824">
    <property type="term" value="F:thioredoxin-dependent peroxiredoxin activity"/>
    <property type="evidence" value="ECO:0007669"/>
    <property type="project" value="UniProtKB-EC"/>
</dbReference>
<dbReference type="PANTHER" id="PTHR11592:SF78">
    <property type="entry name" value="GLUTATHIONE PEROXIDASE"/>
    <property type="match status" value="1"/>
</dbReference>
<evidence type="ECO:0000313" key="7">
    <source>
        <dbReference type="EMBL" id="ODO00619.1"/>
    </source>
</evidence>
<gene>
    <name evidence="7" type="ORF">L198_02939</name>
</gene>
<comment type="similarity">
    <text evidence="1 6">Belongs to the glutathione peroxidase family.</text>
</comment>
<evidence type="ECO:0000256" key="4">
    <source>
        <dbReference type="ARBA" id="ARBA00023002"/>
    </source>
</evidence>
<dbReference type="PRINTS" id="PR01011">
    <property type="entry name" value="GLUTPROXDASE"/>
</dbReference>
<keyword evidence="4 6" id="KW-0560">Oxidoreductase</keyword>
<evidence type="ECO:0000256" key="3">
    <source>
        <dbReference type="ARBA" id="ARBA00022862"/>
    </source>
</evidence>
<dbReference type="GeneID" id="30192152"/>
<evidence type="ECO:0000256" key="6">
    <source>
        <dbReference type="RuleBase" id="RU000499"/>
    </source>
</evidence>
<dbReference type="EMBL" id="AWGH01000007">
    <property type="protein sequence ID" value="ODO00619.1"/>
    <property type="molecule type" value="Genomic_DNA"/>
</dbReference>